<proteinExistence type="predicted"/>
<accession>A0ACA9PG55</accession>
<name>A0ACA9PG55_9GLOM</name>
<gene>
    <name evidence="1" type="ORF">DHETER_LOCUS11631</name>
</gene>
<dbReference type="Proteomes" id="UP000789702">
    <property type="component" value="Unassembled WGS sequence"/>
</dbReference>
<comment type="caution">
    <text evidence="1">The sequence shown here is derived from an EMBL/GenBank/DDBJ whole genome shotgun (WGS) entry which is preliminary data.</text>
</comment>
<keyword evidence="2" id="KW-1185">Reference proteome</keyword>
<sequence>ATSASTLQTNNIYILDIQNYTWVTTFDISTTTNSTKPTQSNEEFIETPGTFRNDHIHETHMTTVYTPGPPSEIYARTPIHGVPVTGYDYHSS</sequence>
<organism evidence="1 2">
    <name type="scientific">Dentiscutata heterogama</name>
    <dbReference type="NCBI Taxonomy" id="1316150"/>
    <lineage>
        <taxon>Eukaryota</taxon>
        <taxon>Fungi</taxon>
        <taxon>Fungi incertae sedis</taxon>
        <taxon>Mucoromycota</taxon>
        <taxon>Glomeromycotina</taxon>
        <taxon>Glomeromycetes</taxon>
        <taxon>Diversisporales</taxon>
        <taxon>Gigasporaceae</taxon>
        <taxon>Dentiscutata</taxon>
    </lineage>
</organism>
<feature type="non-terminal residue" evidence="1">
    <location>
        <position position="1"/>
    </location>
</feature>
<reference evidence="1" key="1">
    <citation type="submission" date="2021-06" db="EMBL/GenBank/DDBJ databases">
        <authorList>
            <person name="Kallberg Y."/>
            <person name="Tangrot J."/>
            <person name="Rosling A."/>
        </authorList>
    </citation>
    <scope>NUCLEOTIDE SEQUENCE</scope>
    <source>
        <strain evidence="1">IL203A</strain>
    </source>
</reference>
<evidence type="ECO:0000313" key="2">
    <source>
        <dbReference type="Proteomes" id="UP000789702"/>
    </source>
</evidence>
<dbReference type="EMBL" id="CAJVPU010026037">
    <property type="protein sequence ID" value="CAG8698446.1"/>
    <property type="molecule type" value="Genomic_DNA"/>
</dbReference>
<evidence type="ECO:0000313" key="1">
    <source>
        <dbReference type="EMBL" id="CAG8698446.1"/>
    </source>
</evidence>
<protein>
    <submittedName>
        <fullName evidence="1">7847_t:CDS:1</fullName>
    </submittedName>
</protein>